<accession>A0A0E9RQF0</accession>
<name>A0A0E9RQF0_ANGAN</name>
<sequence>MMIPIVLVNVKRVPVVLISIGKRPANPHKKSMRLQGRVRTQKSK</sequence>
<dbReference type="EMBL" id="GBXM01077191">
    <property type="protein sequence ID" value="JAH31386.1"/>
    <property type="molecule type" value="Transcribed_RNA"/>
</dbReference>
<protein>
    <submittedName>
        <fullName evidence="1">Uncharacterized protein</fullName>
    </submittedName>
</protein>
<organism evidence="1">
    <name type="scientific">Anguilla anguilla</name>
    <name type="common">European freshwater eel</name>
    <name type="synonym">Muraena anguilla</name>
    <dbReference type="NCBI Taxonomy" id="7936"/>
    <lineage>
        <taxon>Eukaryota</taxon>
        <taxon>Metazoa</taxon>
        <taxon>Chordata</taxon>
        <taxon>Craniata</taxon>
        <taxon>Vertebrata</taxon>
        <taxon>Euteleostomi</taxon>
        <taxon>Actinopterygii</taxon>
        <taxon>Neopterygii</taxon>
        <taxon>Teleostei</taxon>
        <taxon>Anguilliformes</taxon>
        <taxon>Anguillidae</taxon>
        <taxon>Anguilla</taxon>
    </lineage>
</organism>
<evidence type="ECO:0000313" key="1">
    <source>
        <dbReference type="EMBL" id="JAH31386.1"/>
    </source>
</evidence>
<proteinExistence type="predicted"/>
<dbReference type="AlphaFoldDB" id="A0A0E9RQF0"/>
<reference evidence="1" key="2">
    <citation type="journal article" date="2015" name="Fish Shellfish Immunol.">
        <title>Early steps in the European eel (Anguilla anguilla)-Vibrio vulnificus interaction in the gills: Role of the RtxA13 toxin.</title>
        <authorList>
            <person name="Callol A."/>
            <person name="Pajuelo D."/>
            <person name="Ebbesson L."/>
            <person name="Teles M."/>
            <person name="MacKenzie S."/>
            <person name="Amaro C."/>
        </authorList>
    </citation>
    <scope>NUCLEOTIDE SEQUENCE</scope>
</reference>
<reference evidence="1" key="1">
    <citation type="submission" date="2014-11" db="EMBL/GenBank/DDBJ databases">
        <authorList>
            <person name="Amaro Gonzalez C."/>
        </authorList>
    </citation>
    <scope>NUCLEOTIDE SEQUENCE</scope>
</reference>